<comment type="caution">
    <text evidence="2">The sequence shown here is derived from an EMBL/GenBank/DDBJ whole genome shotgun (WGS) entry which is preliminary data.</text>
</comment>
<proteinExistence type="predicted"/>
<protein>
    <submittedName>
        <fullName evidence="2">Uncharacterized protein</fullName>
    </submittedName>
</protein>
<accession>A0A9P5SCQ3</accession>
<dbReference type="AlphaFoldDB" id="A0A9P5SCQ3"/>
<dbReference type="Proteomes" id="UP000696485">
    <property type="component" value="Unassembled WGS sequence"/>
</dbReference>
<feature type="compositionally biased region" description="Low complexity" evidence="1">
    <location>
        <begin position="74"/>
        <end position="90"/>
    </location>
</feature>
<name>A0A9P5SCQ3_9FUNG</name>
<keyword evidence="3" id="KW-1185">Reference proteome</keyword>
<evidence type="ECO:0000313" key="2">
    <source>
        <dbReference type="EMBL" id="KAF9320564.1"/>
    </source>
</evidence>
<feature type="region of interest" description="Disordered" evidence="1">
    <location>
        <begin position="1"/>
        <end position="36"/>
    </location>
</feature>
<organism evidence="2 3">
    <name type="scientific">Podila minutissima</name>
    <dbReference type="NCBI Taxonomy" id="64525"/>
    <lineage>
        <taxon>Eukaryota</taxon>
        <taxon>Fungi</taxon>
        <taxon>Fungi incertae sedis</taxon>
        <taxon>Mucoromycota</taxon>
        <taxon>Mortierellomycotina</taxon>
        <taxon>Mortierellomycetes</taxon>
        <taxon>Mortierellales</taxon>
        <taxon>Mortierellaceae</taxon>
        <taxon>Podila</taxon>
    </lineage>
</organism>
<reference evidence="2" key="1">
    <citation type="journal article" date="2020" name="Fungal Divers.">
        <title>Resolving the Mortierellaceae phylogeny through synthesis of multi-gene phylogenetics and phylogenomics.</title>
        <authorList>
            <person name="Vandepol N."/>
            <person name="Liber J."/>
            <person name="Desiro A."/>
            <person name="Na H."/>
            <person name="Kennedy M."/>
            <person name="Barry K."/>
            <person name="Grigoriev I.V."/>
            <person name="Miller A.N."/>
            <person name="O'Donnell K."/>
            <person name="Stajich J.E."/>
            <person name="Bonito G."/>
        </authorList>
    </citation>
    <scope>NUCLEOTIDE SEQUENCE</scope>
    <source>
        <strain evidence="2">NVP1</strain>
    </source>
</reference>
<gene>
    <name evidence="2" type="ORF">BG006_002757</name>
</gene>
<dbReference type="EMBL" id="JAAAUY010001687">
    <property type="protein sequence ID" value="KAF9320564.1"/>
    <property type="molecule type" value="Genomic_DNA"/>
</dbReference>
<feature type="region of interest" description="Disordered" evidence="1">
    <location>
        <begin position="66"/>
        <end position="98"/>
    </location>
</feature>
<evidence type="ECO:0000256" key="1">
    <source>
        <dbReference type="SAM" id="MobiDB-lite"/>
    </source>
</evidence>
<sequence length="211" mass="22982">MAMNIVSPLDTPSFEPATTVASPPSTAPTTGGLRRNNTLKAYLANKNKIKERQAINVIVDPNVLQESDENTYKPASTSSDSDAASPQSPTNLMSPVSGKRIDTDLDALDKQKKTIEEQLAAITQQLNQLEAPTSPFAITTAPALSPSTTAAASVMSKSQLVEEKSRLCESLDQVMKQRRELLQSWARDYKSLKRSGSLAKRNEDQFWVTTA</sequence>
<evidence type="ECO:0000313" key="3">
    <source>
        <dbReference type="Proteomes" id="UP000696485"/>
    </source>
</evidence>
<feature type="compositionally biased region" description="Low complexity" evidence="1">
    <location>
        <begin position="16"/>
        <end position="30"/>
    </location>
</feature>